<dbReference type="Proteomes" id="UP000664052">
    <property type="component" value="Unassembled WGS sequence"/>
</dbReference>
<reference evidence="1 2" key="1">
    <citation type="submission" date="2021-02" db="EMBL/GenBank/DDBJ databases">
        <title>De Novo genome assembly of isolated myxobacteria.</title>
        <authorList>
            <person name="Stevens D.C."/>
        </authorList>
    </citation>
    <scope>NUCLEOTIDE SEQUENCE [LARGE SCALE GENOMIC DNA]</scope>
    <source>
        <strain evidence="1 2">ATCC 29039</strain>
    </source>
</reference>
<keyword evidence="2" id="KW-1185">Reference proteome</keyword>
<dbReference type="PROSITE" id="PS51257">
    <property type="entry name" value="PROKAR_LIPOPROTEIN"/>
    <property type="match status" value="1"/>
</dbReference>
<accession>A0ABS3DGK9</accession>
<dbReference type="EMBL" id="JAFIMU010000007">
    <property type="protein sequence ID" value="MBN8230458.1"/>
    <property type="molecule type" value="Genomic_DNA"/>
</dbReference>
<dbReference type="RefSeq" id="WP_207054137.1">
    <property type="nucleotide sequence ID" value="NZ_JAFIMU010000007.1"/>
</dbReference>
<sequence>MGWRFVHLCAAIALLTACAGGRSRRSAHGDLRYADTETAAKARHAAWVAQQGTASATASVLVQAAPVILGLMQRHHTADELEERLAECAVQAERQGNARFFEGRPPTRKECGEVVGRDRCGNPITRAMQLGKQKHVLVLQCAEEVLKELWAAPYSIEQRYRYYPNAKLVETISLEKEARMLADGCTDELRGTIKPDLVLHGDRNLLKAVLTLDFKFPCPQSNEPQWTPYREGSPYAGQTQKKVYEDALGGRALLVSPDKGVMRSRP</sequence>
<protein>
    <recommendedName>
        <fullName evidence="3">Lipoprotein</fullName>
    </recommendedName>
</protein>
<comment type="caution">
    <text evidence="1">The sequence shown here is derived from an EMBL/GenBank/DDBJ whole genome shotgun (WGS) entry which is preliminary data.</text>
</comment>
<organism evidence="1 2">
    <name type="scientific">Corallococcus macrosporus</name>
    <dbReference type="NCBI Taxonomy" id="35"/>
    <lineage>
        <taxon>Bacteria</taxon>
        <taxon>Pseudomonadati</taxon>
        <taxon>Myxococcota</taxon>
        <taxon>Myxococcia</taxon>
        <taxon>Myxococcales</taxon>
        <taxon>Cystobacterineae</taxon>
        <taxon>Myxococcaceae</taxon>
        <taxon>Corallococcus</taxon>
    </lineage>
</organism>
<name>A0ABS3DGK9_9BACT</name>
<evidence type="ECO:0000313" key="2">
    <source>
        <dbReference type="Proteomes" id="UP000664052"/>
    </source>
</evidence>
<gene>
    <name evidence="1" type="ORF">JYK02_23375</name>
</gene>
<proteinExistence type="predicted"/>
<evidence type="ECO:0008006" key="3">
    <source>
        <dbReference type="Google" id="ProtNLM"/>
    </source>
</evidence>
<evidence type="ECO:0000313" key="1">
    <source>
        <dbReference type="EMBL" id="MBN8230458.1"/>
    </source>
</evidence>